<evidence type="ECO:0000313" key="9">
    <source>
        <dbReference type="EMBL" id="SPR96182.1"/>
    </source>
</evidence>
<dbReference type="InterPro" id="IPR029000">
    <property type="entry name" value="Cyclophilin-like_dom_sf"/>
</dbReference>
<dbReference type="SUPFAM" id="SSF50891">
    <property type="entry name" value="Cyclophilin-like"/>
    <property type="match status" value="1"/>
</dbReference>
<evidence type="ECO:0000256" key="6">
    <source>
        <dbReference type="ARBA" id="ARBA00023235"/>
    </source>
</evidence>
<dbReference type="EMBL" id="OVTA01000002">
    <property type="protein sequence ID" value="SPR96182.1"/>
    <property type="molecule type" value="Genomic_DNA"/>
</dbReference>
<dbReference type="RefSeq" id="WP_116382420.1">
    <property type="nucleotide sequence ID" value="NZ_LS483233.1"/>
</dbReference>
<sequence length="166" mass="18253">MSKVQLQTNKGVITLELDAEKAPKTVENFLSYVRKGHYDNTIFHRVIKNFMIQGGGFEPGMKQKDTDAPIENEAGNGLKNDRYTVAMARTNAPHSATAQFFINVVDNDFLNFSSPTPQGFGYAVFGKVVDGTDVVEQIKGVRTGSSGFHQDVPLEDVVIEKAVIVE</sequence>
<organism evidence="9 10">
    <name type="scientific">Cupriavidus taiwanensis</name>
    <dbReference type="NCBI Taxonomy" id="164546"/>
    <lineage>
        <taxon>Bacteria</taxon>
        <taxon>Pseudomonadati</taxon>
        <taxon>Pseudomonadota</taxon>
        <taxon>Betaproteobacteria</taxon>
        <taxon>Burkholderiales</taxon>
        <taxon>Burkholderiaceae</taxon>
        <taxon>Cupriavidus</taxon>
    </lineage>
</organism>
<dbReference type="FunFam" id="2.40.100.10:FF:000004">
    <property type="entry name" value="Peptidyl-prolyl cis-trans isomerase"/>
    <property type="match status" value="1"/>
</dbReference>
<dbReference type="Proteomes" id="UP000256805">
    <property type="component" value="Unassembled WGS sequence"/>
</dbReference>
<dbReference type="CDD" id="cd01920">
    <property type="entry name" value="cyclophilin_EcCYP_like"/>
    <property type="match status" value="1"/>
</dbReference>
<comment type="subcellular location">
    <subcellularLocation>
        <location evidence="2">Cytoplasm</location>
    </subcellularLocation>
</comment>
<evidence type="ECO:0000313" key="10">
    <source>
        <dbReference type="Proteomes" id="UP000256805"/>
    </source>
</evidence>
<dbReference type="PRINTS" id="PR00153">
    <property type="entry name" value="CSAPPISMRASE"/>
</dbReference>
<dbReference type="PANTHER" id="PTHR43246">
    <property type="entry name" value="PEPTIDYL-PROLYL CIS-TRANS ISOMERASE CYP38, CHLOROPLASTIC"/>
    <property type="match status" value="1"/>
</dbReference>
<dbReference type="AlphaFoldDB" id="A0A375IVS7"/>
<reference evidence="9 10" key="1">
    <citation type="submission" date="2018-01" db="EMBL/GenBank/DDBJ databases">
        <authorList>
            <person name="Gaut B.S."/>
            <person name="Morton B.R."/>
            <person name="Clegg M.T."/>
            <person name="Duvall M.R."/>
        </authorList>
    </citation>
    <scope>NUCLEOTIDE SEQUENCE [LARGE SCALE GENOMIC DNA]</scope>
    <source>
        <strain evidence="9">Cupriavidus taiwanensis cmp 52</strain>
    </source>
</reference>
<name>A0A375IVS7_9BURK</name>
<dbReference type="PIRSF" id="PIRSF001467">
    <property type="entry name" value="Peptidylpro_ismrse"/>
    <property type="match status" value="1"/>
</dbReference>
<dbReference type="InterPro" id="IPR020892">
    <property type="entry name" value="Cyclophilin-type_PPIase_CS"/>
</dbReference>
<keyword evidence="4" id="KW-0963">Cytoplasm</keyword>
<evidence type="ECO:0000256" key="3">
    <source>
        <dbReference type="ARBA" id="ARBA00007365"/>
    </source>
</evidence>
<dbReference type="EC" id="5.2.1.8" evidence="7"/>
<dbReference type="PROSITE" id="PS00170">
    <property type="entry name" value="CSA_PPIASE_1"/>
    <property type="match status" value="1"/>
</dbReference>
<dbReference type="Pfam" id="PF00160">
    <property type="entry name" value="Pro_isomerase"/>
    <property type="match status" value="1"/>
</dbReference>
<evidence type="ECO:0000256" key="5">
    <source>
        <dbReference type="ARBA" id="ARBA00023110"/>
    </source>
</evidence>
<accession>A0A375IVS7</accession>
<dbReference type="GO" id="GO:0003755">
    <property type="term" value="F:peptidyl-prolyl cis-trans isomerase activity"/>
    <property type="evidence" value="ECO:0007669"/>
    <property type="project" value="UniProtKB-UniRule"/>
</dbReference>
<dbReference type="PROSITE" id="PS50072">
    <property type="entry name" value="CSA_PPIASE_2"/>
    <property type="match status" value="1"/>
</dbReference>
<feature type="domain" description="PPIase cyclophilin-type" evidence="8">
    <location>
        <begin position="1"/>
        <end position="164"/>
    </location>
</feature>
<keyword evidence="6 7" id="KW-0413">Isomerase</keyword>
<dbReference type="InterPro" id="IPR002130">
    <property type="entry name" value="Cyclophilin-type_PPIase_dom"/>
</dbReference>
<evidence type="ECO:0000256" key="4">
    <source>
        <dbReference type="ARBA" id="ARBA00022490"/>
    </source>
</evidence>
<dbReference type="Gene3D" id="2.40.100.10">
    <property type="entry name" value="Cyclophilin-like"/>
    <property type="match status" value="1"/>
</dbReference>
<dbReference type="GO" id="GO:0006457">
    <property type="term" value="P:protein folding"/>
    <property type="evidence" value="ECO:0007669"/>
    <property type="project" value="InterPro"/>
</dbReference>
<proteinExistence type="inferred from homology"/>
<comment type="catalytic activity">
    <reaction evidence="7">
        <text>[protein]-peptidylproline (omega=180) = [protein]-peptidylproline (omega=0)</text>
        <dbReference type="Rhea" id="RHEA:16237"/>
        <dbReference type="Rhea" id="RHEA-COMP:10747"/>
        <dbReference type="Rhea" id="RHEA-COMP:10748"/>
        <dbReference type="ChEBI" id="CHEBI:83833"/>
        <dbReference type="ChEBI" id="CHEBI:83834"/>
        <dbReference type="EC" id="5.2.1.8"/>
    </reaction>
</comment>
<comment type="similarity">
    <text evidence="3 7">Belongs to the cyclophilin-type PPIase family.</text>
</comment>
<keyword evidence="5 7" id="KW-0697">Rotamase</keyword>
<dbReference type="InterPro" id="IPR044665">
    <property type="entry name" value="E_coli_cyclophilin_A-like"/>
</dbReference>
<evidence type="ECO:0000256" key="1">
    <source>
        <dbReference type="ARBA" id="ARBA00002388"/>
    </source>
</evidence>
<evidence type="ECO:0000256" key="2">
    <source>
        <dbReference type="ARBA" id="ARBA00004496"/>
    </source>
</evidence>
<comment type="function">
    <text evidence="1 7">PPIases accelerate the folding of proteins. It catalyzes the cis-trans isomerization of proline imidic peptide bonds in oligopeptides.</text>
</comment>
<gene>
    <name evidence="9" type="primary">ppiB</name>
    <name evidence="9" type="ORF">CBM2634_A100120</name>
</gene>
<protein>
    <recommendedName>
        <fullName evidence="7">Peptidyl-prolyl cis-trans isomerase</fullName>
        <shortName evidence="7">PPIase</shortName>
        <ecNumber evidence="7">5.2.1.8</ecNumber>
    </recommendedName>
</protein>
<evidence type="ECO:0000259" key="8">
    <source>
        <dbReference type="PROSITE" id="PS50072"/>
    </source>
</evidence>
<dbReference type="InterPro" id="IPR024936">
    <property type="entry name" value="Cyclophilin-type_PPIase"/>
</dbReference>
<dbReference type="GO" id="GO:0005737">
    <property type="term" value="C:cytoplasm"/>
    <property type="evidence" value="ECO:0007669"/>
    <property type="project" value="UniProtKB-SubCell"/>
</dbReference>
<evidence type="ECO:0000256" key="7">
    <source>
        <dbReference type="RuleBase" id="RU363019"/>
    </source>
</evidence>